<name>A0ABU0AXZ9_9FIRM</name>
<comment type="caution">
    <text evidence="1">The sequence shown here is derived from an EMBL/GenBank/DDBJ whole genome shotgun (WGS) entry which is preliminary data.</text>
</comment>
<proteinExistence type="predicted"/>
<protein>
    <submittedName>
        <fullName evidence="1">Uncharacterized protein</fullName>
    </submittedName>
</protein>
<evidence type="ECO:0000313" key="2">
    <source>
        <dbReference type="Proteomes" id="UP001225644"/>
    </source>
</evidence>
<reference evidence="1 2" key="1">
    <citation type="submission" date="2023-07" db="EMBL/GenBank/DDBJ databases">
        <title>Genomic Encyclopedia of Type Strains, Phase IV (KMG-IV): sequencing the most valuable type-strain genomes for metagenomic binning, comparative biology and taxonomic classification.</title>
        <authorList>
            <person name="Goeker M."/>
        </authorList>
    </citation>
    <scope>NUCLEOTIDE SEQUENCE [LARGE SCALE GENOMIC DNA]</scope>
    <source>
        <strain evidence="1 2">DSM 12396</strain>
    </source>
</reference>
<evidence type="ECO:0000313" key="1">
    <source>
        <dbReference type="EMBL" id="MDQ0285359.1"/>
    </source>
</evidence>
<dbReference type="EMBL" id="JAUSUX010000002">
    <property type="protein sequence ID" value="MDQ0285359.1"/>
    <property type="molecule type" value="Genomic_DNA"/>
</dbReference>
<sequence>MCLIRHTGIHGKGRGESIAGGEALYPGFRVLCRGTGRGWRWRMGMGVRGP</sequence>
<gene>
    <name evidence="1" type="ORF">J2Z49_000452</name>
</gene>
<dbReference type="Proteomes" id="UP001225644">
    <property type="component" value="Unassembled WGS sequence"/>
</dbReference>
<keyword evidence="2" id="KW-1185">Reference proteome</keyword>
<accession>A0ABU0AXZ9</accession>
<organism evidence="1 2">
    <name type="scientific">Desulfofundulus luciae</name>
    <dbReference type="NCBI Taxonomy" id="74702"/>
    <lineage>
        <taxon>Bacteria</taxon>
        <taxon>Bacillati</taxon>
        <taxon>Bacillota</taxon>
        <taxon>Clostridia</taxon>
        <taxon>Eubacteriales</taxon>
        <taxon>Peptococcaceae</taxon>
        <taxon>Desulfofundulus</taxon>
    </lineage>
</organism>